<dbReference type="PANTHER" id="PTHR33529">
    <property type="entry name" value="SLR0882 PROTEIN-RELATED"/>
    <property type="match status" value="1"/>
</dbReference>
<protein>
    <submittedName>
        <fullName evidence="7">LPS export ABC transporter permease LptG</fullName>
    </submittedName>
</protein>
<evidence type="ECO:0000256" key="3">
    <source>
        <dbReference type="ARBA" id="ARBA00022692"/>
    </source>
</evidence>
<reference evidence="7 8" key="1">
    <citation type="submission" date="2018-12" db="EMBL/GenBank/DDBJ databases">
        <title>Sphingomonas sp. HMF7854 Genome sequencing and assembly.</title>
        <authorList>
            <person name="Cha I."/>
            <person name="Kang H."/>
            <person name="Kim H."/>
            <person name="Kang J."/>
            <person name="Joh K."/>
        </authorList>
    </citation>
    <scope>NUCLEOTIDE SEQUENCE [LARGE SCALE GENOMIC DNA]</scope>
    <source>
        <strain evidence="7 8">HMF7854</strain>
    </source>
</reference>
<keyword evidence="5 6" id="KW-0472">Membrane</keyword>
<dbReference type="PANTHER" id="PTHR33529:SF2">
    <property type="entry name" value="LIPOPOLYSACCHARIDE EXPORT SYSTEM PERMEASE PROTEIN LPTG"/>
    <property type="match status" value="1"/>
</dbReference>
<keyword evidence="2" id="KW-1003">Cell membrane</keyword>
<evidence type="ECO:0000256" key="6">
    <source>
        <dbReference type="SAM" id="Phobius"/>
    </source>
</evidence>
<dbReference type="Pfam" id="PF03739">
    <property type="entry name" value="LptF_LptG"/>
    <property type="match status" value="1"/>
</dbReference>
<dbReference type="EMBL" id="RWJF01000001">
    <property type="protein sequence ID" value="RST32312.1"/>
    <property type="molecule type" value="Genomic_DNA"/>
</dbReference>
<proteinExistence type="predicted"/>
<sequence length="366" mass="39340">MNFDFFPSKRLAFYMAKLFLTRSLAVVLSLVLVLLALNLLSESGDILAAPGNGEGALWHYATLRAPQLFAFALPFSTLLGALIAFAALNQNSEVIAMKAAGISAHQIIAPMVLTSIAIAVLSFGFNEFVVTKSNRVLSAWQNNDYKPVPADSGISSNVWLTAGTDLIHARLVVRGPQGARRLEGLTIYSRPNGVEMQSVVSAERAYPVAGAWRLEQVKRYDSIANVSRFLPVATAMAGIDPERFALAKVTPDEHDFFDLRRLIAQLQGAGRATGEVEAGLWHKLAEPLSTVLMPLLAATAAFGLARSGKVLVRAAIGMALGFAYFVVDNFALALGNLGAYPPLLAAWAPFLLFLLIGEAVLVRSEE</sequence>
<evidence type="ECO:0000313" key="7">
    <source>
        <dbReference type="EMBL" id="RST32312.1"/>
    </source>
</evidence>
<dbReference type="Proteomes" id="UP000274661">
    <property type="component" value="Unassembled WGS sequence"/>
</dbReference>
<feature type="transmembrane region" description="Helical" evidence="6">
    <location>
        <begin position="67"/>
        <end position="87"/>
    </location>
</feature>
<evidence type="ECO:0000313" key="8">
    <source>
        <dbReference type="Proteomes" id="UP000274661"/>
    </source>
</evidence>
<dbReference type="GO" id="GO:0015920">
    <property type="term" value="P:lipopolysaccharide transport"/>
    <property type="evidence" value="ECO:0007669"/>
    <property type="project" value="TreeGrafter"/>
</dbReference>
<dbReference type="GO" id="GO:0043190">
    <property type="term" value="C:ATP-binding cassette (ABC) transporter complex"/>
    <property type="evidence" value="ECO:0007669"/>
    <property type="project" value="InterPro"/>
</dbReference>
<evidence type="ECO:0000256" key="4">
    <source>
        <dbReference type="ARBA" id="ARBA00022989"/>
    </source>
</evidence>
<feature type="transmembrane region" description="Helical" evidence="6">
    <location>
        <begin position="339"/>
        <end position="362"/>
    </location>
</feature>
<dbReference type="AlphaFoldDB" id="A0A3R9Z8H7"/>
<comment type="subcellular location">
    <subcellularLocation>
        <location evidence="1">Cell membrane</location>
        <topology evidence="1">Multi-pass membrane protein</topology>
    </subcellularLocation>
</comment>
<dbReference type="OrthoDB" id="9798468at2"/>
<gene>
    <name evidence="7" type="primary">lptG</name>
    <name evidence="7" type="ORF">HMF7854_14665</name>
</gene>
<organism evidence="7 8">
    <name type="scientific">Sphingomonas ginkgonis</name>
    <dbReference type="NCBI Taxonomy" id="2315330"/>
    <lineage>
        <taxon>Bacteria</taxon>
        <taxon>Pseudomonadati</taxon>
        <taxon>Pseudomonadota</taxon>
        <taxon>Alphaproteobacteria</taxon>
        <taxon>Sphingomonadales</taxon>
        <taxon>Sphingomonadaceae</taxon>
        <taxon>Sphingomonas</taxon>
    </lineage>
</organism>
<dbReference type="GO" id="GO:0055085">
    <property type="term" value="P:transmembrane transport"/>
    <property type="evidence" value="ECO:0007669"/>
    <property type="project" value="InterPro"/>
</dbReference>
<comment type="caution">
    <text evidence="7">The sequence shown here is derived from an EMBL/GenBank/DDBJ whole genome shotgun (WGS) entry which is preliminary data.</text>
</comment>
<dbReference type="NCBIfam" id="TIGR04408">
    <property type="entry name" value="LptG_lptG"/>
    <property type="match status" value="1"/>
</dbReference>
<keyword evidence="8" id="KW-1185">Reference proteome</keyword>
<accession>A0A3R9Z8H7</accession>
<dbReference type="InterPro" id="IPR030923">
    <property type="entry name" value="LptG"/>
</dbReference>
<evidence type="ECO:0000256" key="2">
    <source>
        <dbReference type="ARBA" id="ARBA00022475"/>
    </source>
</evidence>
<keyword evidence="4 6" id="KW-1133">Transmembrane helix</keyword>
<evidence type="ECO:0000256" key="5">
    <source>
        <dbReference type="ARBA" id="ARBA00023136"/>
    </source>
</evidence>
<keyword evidence="3 6" id="KW-0812">Transmembrane</keyword>
<dbReference type="InterPro" id="IPR005495">
    <property type="entry name" value="LptG/LptF_permease"/>
</dbReference>
<name>A0A3R9Z8H7_9SPHN</name>
<feature type="transmembrane region" description="Helical" evidence="6">
    <location>
        <begin position="107"/>
        <end position="125"/>
    </location>
</feature>
<evidence type="ECO:0000256" key="1">
    <source>
        <dbReference type="ARBA" id="ARBA00004651"/>
    </source>
</evidence>
<feature type="transmembrane region" description="Helical" evidence="6">
    <location>
        <begin position="310"/>
        <end position="327"/>
    </location>
</feature>